<keyword evidence="2" id="KW-0472">Membrane</keyword>
<feature type="region of interest" description="Disordered" evidence="1">
    <location>
        <begin position="795"/>
        <end position="817"/>
    </location>
</feature>
<sequence length="1021" mass="107596">MASLLHPFRSSQGESSKDSEQPKTEQKSGELLGQPLLGGYPDTPRTIPDDSGEEPVEISGTVSEAGEVIASSGKSVGKVTEGSPSDLLGNLVTTSGSILDGAGKAVGKADILSDVVDTVTYTTKPVTDTVGETAKPVSDTVDETTKPATDAVGKTTEPVEDATKPGMETLGKATDPVTKGVANTTKPLADGLKPATDGLAPITNTVGNLTKPVTDITRPVTGNLTDAAGLTKRPESESGSEAKNSQADLTTQTGKAESVAPENQSTPETENTETDAGNDIKMENEDPTATDQEESLLEQRQVSTEGKPIADDSKGIPVPPQEGIENVSHAPDSIAPGSVVPDDVKEEEAKTEQAGSGADQEGPFATGIEDVAEKPGTDYAATEATAKEEGSSSQPGEQVPSEDAPGSEIKEPTEFGEGEKLAEGEVPAEDQPAEGETPGEEAEAFEEKASIDFSDLVGCKINKLGNVVGEEGNVIGRITSGNPKLLIGRRVAEDGKIFDDSGKVIGEAEPIPNSEREEYKEPAPFEDFPDAVVESNGKITWNGDTVGRLIEGDAKQLKGKHVDPDGDVLDKNGNFLGKAERWEEEPEPEPEPEPEVDCSILAGKRVNKGGNVVDSSGQIYGRVVEGDIKQLIGRMCDKSGSVRSESGDIIGRAELVAESEREGFKDGPFAGLADCTVDKDGKVLSGGVIVGRLSSGDAKILAGRPVDEDGDILDRNGNVLGRAERWDEPEIEKAKDPMSGRKVNREGNIVDENGDIIGKLTTGTLSICVGKEVDDDGDVVDLKGNTIGHVSLLEDIPEPEPVEEESSEEKAEREQKEQDKQLAIKLCTCIDDVLNSIKPVCKMITAKIDKAERTPKEELDEEKLVSEVKPLIEEGGRILTEANGMIRGLDPDGRIAANAKHKTAAREATPEEYRLADLLKELTGTVTECIEGAKRKIEDMPHAKKELNPLWGLLTEPLFQIIAAVGLLLNAVLSIVGRLLQGLGLGGILQGLLGTLGIDKLLDGLGVGGLLDGLKGKKNKK</sequence>
<keyword evidence="5" id="KW-1185">Reference proteome</keyword>
<dbReference type="Pfam" id="PF12396">
    <property type="entry name" value="DUF3659"/>
    <property type="match status" value="6"/>
</dbReference>
<dbReference type="AlphaFoldDB" id="A0AAD5WN53"/>
<feature type="transmembrane region" description="Helical" evidence="2">
    <location>
        <begin position="958"/>
        <end position="980"/>
    </location>
</feature>
<dbReference type="InterPro" id="IPR022124">
    <property type="entry name" value="DUF3659"/>
</dbReference>
<dbReference type="Proteomes" id="UP001201980">
    <property type="component" value="Unassembled WGS sequence"/>
</dbReference>
<dbReference type="EMBL" id="JAKWBI020001045">
    <property type="protein sequence ID" value="KAJ2891591.1"/>
    <property type="molecule type" value="Genomic_DNA"/>
</dbReference>
<dbReference type="InterPro" id="IPR054256">
    <property type="entry name" value="DUF6987"/>
</dbReference>
<feature type="compositionally biased region" description="Acidic residues" evidence="1">
    <location>
        <begin position="426"/>
        <end position="444"/>
    </location>
</feature>
<evidence type="ECO:0000256" key="2">
    <source>
        <dbReference type="SAM" id="Phobius"/>
    </source>
</evidence>
<evidence type="ECO:0000256" key="1">
    <source>
        <dbReference type="SAM" id="MobiDB-lite"/>
    </source>
</evidence>
<protein>
    <submittedName>
        <fullName evidence="4">Late embryogenesis abundant protein</fullName>
    </submittedName>
</protein>
<name>A0AAD5WN53_9PEZI</name>
<evidence type="ECO:0000313" key="5">
    <source>
        <dbReference type="Proteomes" id="UP001201980"/>
    </source>
</evidence>
<gene>
    <name evidence="4" type="ORF">MKZ38_000190</name>
</gene>
<dbReference type="PANTHER" id="PTHR39461:SF1">
    <property type="entry name" value="LEA DOMAIN PROTEIN (AFU_ORTHOLOGUE AFUA_8G04920)"/>
    <property type="match status" value="1"/>
</dbReference>
<dbReference type="PANTHER" id="PTHR39461">
    <property type="entry name" value="LEA DOMAIN PROTEIN (AFU_ORTHOLOGUE AFUA_8G04920)"/>
    <property type="match status" value="1"/>
</dbReference>
<accession>A0AAD5WN53</accession>
<keyword evidence="2" id="KW-1133">Transmembrane helix</keyword>
<feature type="compositionally biased region" description="Basic and acidic residues" evidence="1">
    <location>
        <begin position="808"/>
        <end position="817"/>
    </location>
</feature>
<feature type="region of interest" description="Disordered" evidence="1">
    <location>
        <begin position="129"/>
        <end position="449"/>
    </location>
</feature>
<keyword evidence="2" id="KW-0812">Transmembrane</keyword>
<comment type="caution">
    <text evidence="4">The sequence shown here is derived from an EMBL/GenBank/DDBJ whole genome shotgun (WGS) entry which is preliminary data.</text>
</comment>
<feature type="compositionally biased region" description="Acidic residues" evidence="1">
    <location>
        <begin position="285"/>
        <end position="296"/>
    </location>
</feature>
<feature type="compositionally biased region" description="Basic and acidic residues" evidence="1">
    <location>
        <begin position="408"/>
        <end position="423"/>
    </location>
</feature>
<feature type="compositionally biased region" description="Acidic residues" evidence="1">
    <location>
        <begin position="795"/>
        <end position="807"/>
    </location>
</feature>
<dbReference type="Pfam" id="PF22485">
    <property type="entry name" value="DUF6987"/>
    <property type="match status" value="1"/>
</dbReference>
<evidence type="ECO:0000313" key="4">
    <source>
        <dbReference type="EMBL" id="KAJ2891591.1"/>
    </source>
</evidence>
<proteinExistence type="predicted"/>
<feature type="compositionally biased region" description="Basic and acidic residues" evidence="1">
    <location>
        <begin position="15"/>
        <end position="28"/>
    </location>
</feature>
<dbReference type="Gene3D" id="1.20.120.20">
    <property type="entry name" value="Apolipoprotein"/>
    <property type="match status" value="1"/>
</dbReference>
<evidence type="ECO:0000259" key="3">
    <source>
        <dbReference type="Pfam" id="PF22485"/>
    </source>
</evidence>
<feature type="region of interest" description="Disordered" evidence="1">
    <location>
        <begin position="1"/>
        <end position="64"/>
    </location>
</feature>
<feature type="compositionally biased region" description="Polar residues" evidence="1">
    <location>
        <begin position="237"/>
        <end position="269"/>
    </location>
</feature>
<organism evidence="4 5">
    <name type="scientific">Zalerion maritima</name>
    <dbReference type="NCBI Taxonomy" id="339359"/>
    <lineage>
        <taxon>Eukaryota</taxon>
        <taxon>Fungi</taxon>
        <taxon>Dikarya</taxon>
        <taxon>Ascomycota</taxon>
        <taxon>Pezizomycotina</taxon>
        <taxon>Sordariomycetes</taxon>
        <taxon>Lulworthiomycetidae</taxon>
        <taxon>Lulworthiales</taxon>
        <taxon>Lulworthiaceae</taxon>
        <taxon>Zalerion</taxon>
    </lineage>
</organism>
<reference evidence="4" key="1">
    <citation type="submission" date="2022-07" db="EMBL/GenBank/DDBJ databases">
        <title>Draft genome sequence of Zalerion maritima ATCC 34329, a (micro)plastics degrading marine fungus.</title>
        <authorList>
            <person name="Paco A."/>
            <person name="Goncalves M.F.M."/>
            <person name="Rocha-Santos T.A.P."/>
            <person name="Alves A."/>
        </authorList>
    </citation>
    <scope>NUCLEOTIDE SEQUENCE</scope>
    <source>
        <strain evidence="4">ATCC 34329</strain>
    </source>
</reference>
<feature type="domain" description="DUF6987" evidence="3">
    <location>
        <begin position="811"/>
        <end position="1008"/>
    </location>
</feature>